<dbReference type="Pfam" id="PF01370">
    <property type="entry name" value="Epimerase"/>
    <property type="match status" value="1"/>
</dbReference>
<keyword evidence="8 10" id="KW-0413">Isomerase</keyword>
<reference evidence="12 13" key="1">
    <citation type="journal article" date="2014" name="World J. Microbiol. Biotechnol.">
        <title>Biodiversity and physiological characteristics of Antarctic and Arctic lichens-associated bacteria.</title>
        <authorList>
            <person name="Lee Y.M."/>
            <person name="Kim E.H."/>
            <person name="Lee H.K."/>
            <person name="Hong S.G."/>
        </authorList>
    </citation>
    <scope>NUCLEOTIDE SEQUENCE [LARGE SCALE GENOMIC DNA]</scope>
    <source>
        <strain evidence="12 13">PAMC 26569</strain>
    </source>
</reference>
<evidence type="ECO:0000256" key="2">
    <source>
        <dbReference type="ARBA" id="ARBA00001911"/>
    </source>
</evidence>
<proteinExistence type="inferred from homology"/>
<evidence type="ECO:0000256" key="1">
    <source>
        <dbReference type="ARBA" id="ARBA00000083"/>
    </source>
</evidence>
<gene>
    <name evidence="12" type="primary">galE</name>
    <name evidence="12" type="ORF">HN018_08720</name>
</gene>
<comment type="cofactor">
    <cofactor evidence="2 10">
        <name>NAD(+)</name>
        <dbReference type="ChEBI" id="CHEBI:57540"/>
    </cofactor>
</comment>
<evidence type="ECO:0000256" key="9">
    <source>
        <dbReference type="ARBA" id="ARBA00023277"/>
    </source>
</evidence>
<dbReference type="GO" id="GO:0033499">
    <property type="term" value="P:galactose catabolic process via UDP-galactose, Leloir pathway"/>
    <property type="evidence" value="ECO:0007669"/>
    <property type="project" value="TreeGrafter"/>
</dbReference>
<protein>
    <recommendedName>
        <fullName evidence="6 10">UDP-glucose 4-epimerase</fullName>
        <ecNumber evidence="5 10">5.1.3.2</ecNumber>
    </recommendedName>
</protein>
<dbReference type="RefSeq" id="WP_171835927.1">
    <property type="nucleotide sequence ID" value="NZ_CP053708.1"/>
</dbReference>
<dbReference type="InterPro" id="IPR005886">
    <property type="entry name" value="UDP_G4E"/>
</dbReference>
<evidence type="ECO:0000256" key="5">
    <source>
        <dbReference type="ARBA" id="ARBA00013189"/>
    </source>
</evidence>
<dbReference type="InterPro" id="IPR036291">
    <property type="entry name" value="NAD(P)-bd_dom_sf"/>
</dbReference>
<keyword evidence="7 10" id="KW-0520">NAD</keyword>
<accession>A0A6M8HPB1</accession>
<dbReference type="Proteomes" id="UP000500767">
    <property type="component" value="Chromosome"/>
</dbReference>
<evidence type="ECO:0000313" key="13">
    <source>
        <dbReference type="Proteomes" id="UP000500767"/>
    </source>
</evidence>
<dbReference type="PANTHER" id="PTHR43725">
    <property type="entry name" value="UDP-GLUCOSE 4-EPIMERASE"/>
    <property type="match status" value="1"/>
</dbReference>
<evidence type="ECO:0000256" key="7">
    <source>
        <dbReference type="ARBA" id="ARBA00023027"/>
    </source>
</evidence>
<dbReference type="GO" id="GO:0003978">
    <property type="term" value="F:UDP-glucose 4-epimerase activity"/>
    <property type="evidence" value="ECO:0007669"/>
    <property type="project" value="UniProtKB-UniRule"/>
</dbReference>
<evidence type="ECO:0000256" key="10">
    <source>
        <dbReference type="RuleBase" id="RU366046"/>
    </source>
</evidence>
<dbReference type="Gene3D" id="3.90.25.10">
    <property type="entry name" value="UDP-galactose 4-epimerase, domain 1"/>
    <property type="match status" value="1"/>
</dbReference>
<dbReference type="KEGG" id="lck:HN018_08720"/>
<evidence type="ECO:0000259" key="11">
    <source>
        <dbReference type="Pfam" id="PF01370"/>
    </source>
</evidence>
<comment type="subunit">
    <text evidence="10">Homodimer.</text>
</comment>
<organism evidence="12 13">
    <name type="scientific">Lichenicola cladoniae</name>
    <dbReference type="NCBI Taxonomy" id="1484109"/>
    <lineage>
        <taxon>Bacteria</taxon>
        <taxon>Pseudomonadati</taxon>
        <taxon>Pseudomonadota</taxon>
        <taxon>Alphaproteobacteria</taxon>
        <taxon>Acetobacterales</taxon>
        <taxon>Acetobacteraceae</taxon>
        <taxon>Lichenicola</taxon>
    </lineage>
</organism>
<evidence type="ECO:0000256" key="6">
    <source>
        <dbReference type="ARBA" id="ARBA00018569"/>
    </source>
</evidence>
<evidence type="ECO:0000313" key="12">
    <source>
        <dbReference type="EMBL" id="QKE90121.1"/>
    </source>
</evidence>
<dbReference type="SUPFAM" id="SSF51735">
    <property type="entry name" value="NAD(P)-binding Rossmann-fold domains"/>
    <property type="match status" value="1"/>
</dbReference>
<dbReference type="UniPathway" id="UPA00214"/>
<dbReference type="NCBIfam" id="TIGR01179">
    <property type="entry name" value="galE"/>
    <property type="match status" value="1"/>
</dbReference>
<dbReference type="Gene3D" id="3.40.50.720">
    <property type="entry name" value="NAD(P)-binding Rossmann-like Domain"/>
    <property type="match status" value="1"/>
</dbReference>
<sequence length="346" mass="36445">MINGNRAVLVTGGAGYIGSHAALALRDAGVRVVVLDDLSTGTEAAVPSGVTLIRGSTADTKLIVTLVRLYDIDSVMHFAGSLVVPESVVHPVAYWRNNVANTMNLAEACVLAGVEQLVFSSTAAVYGLSDAAQVDEDTVPAPINPYGSSKLAAERLLADVSAAHGIRVAVLRYFNVAGADPDGRAGQRTVGATHLIKVACEVATGQRAGMSVFGCDYDTIDGTCVRDFIHVSDLAEAHVLALRYLRAGGASTTLNCGYGRGQSVRAVIEAVERLSGTTVELTTMPRRAGDPPALVAQADRIRSVLGWEPRHTGLDEILGSSLAWERRMMQERTFETARSIQATSAA</sequence>
<comment type="similarity">
    <text evidence="4 10">Belongs to the NAD(P)-dependent epimerase/dehydratase family.</text>
</comment>
<dbReference type="CDD" id="cd05247">
    <property type="entry name" value="UDP_G4E_1_SDR_e"/>
    <property type="match status" value="1"/>
</dbReference>
<comment type="pathway">
    <text evidence="3 10">Carbohydrate metabolism; galactose metabolism.</text>
</comment>
<dbReference type="AlphaFoldDB" id="A0A6M8HPB1"/>
<keyword evidence="13" id="KW-1185">Reference proteome</keyword>
<keyword evidence="9 10" id="KW-0119">Carbohydrate metabolism</keyword>
<feature type="domain" description="NAD-dependent epimerase/dehydratase" evidence="11">
    <location>
        <begin position="8"/>
        <end position="257"/>
    </location>
</feature>
<evidence type="ECO:0000256" key="3">
    <source>
        <dbReference type="ARBA" id="ARBA00004947"/>
    </source>
</evidence>
<comment type="catalytic activity">
    <reaction evidence="1 10">
        <text>UDP-alpha-D-glucose = UDP-alpha-D-galactose</text>
        <dbReference type="Rhea" id="RHEA:22168"/>
        <dbReference type="ChEBI" id="CHEBI:58885"/>
        <dbReference type="ChEBI" id="CHEBI:66914"/>
        <dbReference type="EC" id="5.1.3.2"/>
    </reaction>
</comment>
<name>A0A6M8HPB1_9PROT</name>
<evidence type="ECO:0000256" key="8">
    <source>
        <dbReference type="ARBA" id="ARBA00023235"/>
    </source>
</evidence>
<dbReference type="EC" id="5.1.3.2" evidence="5 10"/>
<evidence type="ECO:0000256" key="4">
    <source>
        <dbReference type="ARBA" id="ARBA00007637"/>
    </source>
</evidence>
<dbReference type="PANTHER" id="PTHR43725:SF53">
    <property type="entry name" value="UDP-ARABINOSE 4-EPIMERASE 1"/>
    <property type="match status" value="1"/>
</dbReference>
<dbReference type="InterPro" id="IPR001509">
    <property type="entry name" value="Epimerase_deHydtase"/>
</dbReference>
<dbReference type="EMBL" id="CP053708">
    <property type="protein sequence ID" value="QKE90121.1"/>
    <property type="molecule type" value="Genomic_DNA"/>
</dbReference>